<sequence>MQLDPYVRYRWREDTHTYTISLGFLNDSSPFPFTPQGFSRMPEHARTGALETSSGTLVFKVRATVDTTGALG</sequence>
<dbReference type="AlphaFoldDB" id="A0A8J3N061"/>
<keyword evidence="3" id="KW-1185">Reference proteome</keyword>
<dbReference type="EMBL" id="BNJF01000013">
    <property type="protein sequence ID" value="GHO51485.1"/>
    <property type="molecule type" value="Genomic_DNA"/>
</dbReference>
<proteinExistence type="predicted"/>
<comment type="caution">
    <text evidence="2">The sequence shown here is derived from an EMBL/GenBank/DDBJ whole genome shotgun (WGS) entry which is preliminary data.</text>
</comment>
<dbReference type="Proteomes" id="UP000612362">
    <property type="component" value="Unassembled WGS sequence"/>
</dbReference>
<protein>
    <submittedName>
        <fullName evidence="2">Uncharacterized protein</fullName>
    </submittedName>
</protein>
<evidence type="ECO:0000313" key="1">
    <source>
        <dbReference type="EMBL" id="GHO51156.1"/>
    </source>
</evidence>
<reference evidence="2" key="1">
    <citation type="submission" date="2020-10" db="EMBL/GenBank/DDBJ databases">
        <title>Taxonomic study of unclassified bacteria belonging to the class Ktedonobacteria.</title>
        <authorList>
            <person name="Yabe S."/>
            <person name="Wang C.M."/>
            <person name="Zheng Y."/>
            <person name="Sakai Y."/>
            <person name="Cavaletti L."/>
            <person name="Monciardini P."/>
            <person name="Donadio S."/>
        </authorList>
    </citation>
    <scope>NUCLEOTIDE SEQUENCE</scope>
    <source>
        <strain evidence="2">SOSP1-1</strain>
    </source>
</reference>
<dbReference type="RefSeq" id="WP_220200106.1">
    <property type="nucleotide sequence ID" value="NZ_BNJF01000011.1"/>
</dbReference>
<evidence type="ECO:0000313" key="2">
    <source>
        <dbReference type="EMBL" id="GHO51485.1"/>
    </source>
</evidence>
<name>A0A8J3N061_9CHLR</name>
<dbReference type="EMBL" id="BNJF01000011">
    <property type="protein sequence ID" value="GHO51156.1"/>
    <property type="molecule type" value="Genomic_DNA"/>
</dbReference>
<organism evidence="2 3">
    <name type="scientific">Ktedonospora formicarum</name>
    <dbReference type="NCBI Taxonomy" id="2778364"/>
    <lineage>
        <taxon>Bacteria</taxon>
        <taxon>Bacillati</taxon>
        <taxon>Chloroflexota</taxon>
        <taxon>Ktedonobacteria</taxon>
        <taxon>Ktedonobacterales</taxon>
        <taxon>Ktedonobacteraceae</taxon>
        <taxon>Ktedonospora</taxon>
    </lineage>
</organism>
<accession>A0A8J3N061</accession>
<gene>
    <name evidence="1" type="ORF">KSX_93190</name>
    <name evidence="2" type="ORF">KSX_96480</name>
</gene>
<evidence type="ECO:0000313" key="3">
    <source>
        <dbReference type="Proteomes" id="UP000612362"/>
    </source>
</evidence>